<gene>
    <name evidence="2" type="ORF">PPAR00522_LOCUS8220</name>
</gene>
<name>A0A7S0YC08_9CHLO</name>
<reference evidence="2" key="1">
    <citation type="submission" date="2021-01" db="EMBL/GenBank/DDBJ databases">
        <authorList>
            <person name="Corre E."/>
            <person name="Pelletier E."/>
            <person name="Niang G."/>
            <person name="Scheremetjew M."/>
            <person name="Finn R."/>
            <person name="Kale V."/>
            <person name="Holt S."/>
            <person name="Cochrane G."/>
            <person name="Meng A."/>
            <person name="Brown T."/>
            <person name="Cohen L."/>
        </authorList>
    </citation>
    <scope>NUCLEOTIDE SEQUENCE</scope>
    <source>
        <strain evidence="2">SAG 63-3</strain>
    </source>
</reference>
<accession>A0A7S0YC08</accession>
<evidence type="ECO:0000256" key="1">
    <source>
        <dbReference type="SAM" id="SignalP"/>
    </source>
</evidence>
<dbReference type="PANTHER" id="PTHR46873:SF1">
    <property type="entry name" value="EXPRESSED PROTEIN"/>
    <property type="match status" value="1"/>
</dbReference>
<dbReference type="PANTHER" id="PTHR46873">
    <property type="entry name" value="EXPRESSED PROTEIN"/>
    <property type="match status" value="1"/>
</dbReference>
<feature type="chain" id="PRO_5030782050" description="Peptidylprolyl isomerase" evidence="1">
    <location>
        <begin position="23"/>
        <end position="210"/>
    </location>
</feature>
<keyword evidence="1" id="KW-0732">Signal</keyword>
<sequence length="210" mass="23809">MIRNSYILLFILIVNYFLYVQASRSDAFIGYTEKNIKTNPKRVLIKSEYGQFIITLRPDWAPDATKLVYDLAVAMDGKDCPQCLFYRHEPIPKGWGKDGFYGPPYALLQGSLADVAKVPLNENPTKRPVQQGDIAFIPDCREFFIATADHSEWGVSHIVFGHVDDVSAELNHPYEPYTNMTNAGFTTRWLVTKFPFRIGLVPENGGQRAT</sequence>
<feature type="signal peptide" evidence="1">
    <location>
        <begin position="1"/>
        <end position="22"/>
    </location>
</feature>
<evidence type="ECO:0000313" key="2">
    <source>
        <dbReference type="EMBL" id="CAD8771817.1"/>
    </source>
</evidence>
<evidence type="ECO:0008006" key="3">
    <source>
        <dbReference type="Google" id="ProtNLM"/>
    </source>
</evidence>
<dbReference type="InterPro" id="IPR029000">
    <property type="entry name" value="Cyclophilin-like_dom_sf"/>
</dbReference>
<dbReference type="SUPFAM" id="SSF50891">
    <property type="entry name" value="Cyclophilin-like"/>
    <property type="match status" value="1"/>
</dbReference>
<proteinExistence type="predicted"/>
<dbReference type="AlphaFoldDB" id="A0A7S0YC08"/>
<dbReference type="EMBL" id="HBFM01013129">
    <property type="protein sequence ID" value="CAD8771817.1"/>
    <property type="molecule type" value="Transcribed_RNA"/>
</dbReference>
<protein>
    <recommendedName>
        <fullName evidence="3">Peptidylprolyl isomerase</fullName>
    </recommendedName>
</protein>
<organism evidence="2">
    <name type="scientific">Polytomella parva</name>
    <dbReference type="NCBI Taxonomy" id="51329"/>
    <lineage>
        <taxon>Eukaryota</taxon>
        <taxon>Viridiplantae</taxon>
        <taxon>Chlorophyta</taxon>
        <taxon>core chlorophytes</taxon>
        <taxon>Chlorophyceae</taxon>
        <taxon>CS clade</taxon>
        <taxon>Chlamydomonadales</taxon>
        <taxon>Chlamydomonadaceae</taxon>
        <taxon>Polytomella</taxon>
    </lineage>
</organism>